<comment type="caution">
    <text evidence="2">The sequence shown here is derived from an EMBL/GenBank/DDBJ whole genome shotgun (WGS) entry which is preliminary data.</text>
</comment>
<evidence type="ECO:0000313" key="2">
    <source>
        <dbReference type="EMBL" id="RYJ44380.1"/>
    </source>
</evidence>
<keyword evidence="1" id="KW-0472">Membrane</keyword>
<reference evidence="2 3" key="1">
    <citation type="submission" date="2014-12" db="EMBL/GenBank/DDBJ databases">
        <title>Genome sequence of Flavobacterium beibuense RSKm HC5.</title>
        <authorList>
            <person name="Kim J.F."/>
            <person name="Song J.Y."/>
            <person name="Kwak M.-J."/>
            <person name="Lee S.-W."/>
        </authorList>
    </citation>
    <scope>NUCLEOTIDE SEQUENCE [LARGE SCALE GENOMIC DNA]</scope>
    <source>
        <strain evidence="2 3">RSKm HC5</strain>
    </source>
</reference>
<accession>A0A444WEU7</accession>
<dbReference type="EMBL" id="JUIW01000003">
    <property type="protein sequence ID" value="RYJ44380.1"/>
    <property type="molecule type" value="Genomic_DNA"/>
</dbReference>
<proteinExistence type="predicted"/>
<organism evidence="2 3">
    <name type="scientific">Flavobacterium beibuense</name>
    <dbReference type="NCBI Taxonomy" id="657326"/>
    <lineage>
        <taxon>Bacteria</taxon>
        <taxon>Pseudomonadati</taxon>
        <taxon>Bacteroidota</taxon>
        <taxon>Flavobacteriia</taxon>
        <taxon>Flavobacteriales</taxon>
        <taxon>Flavobacteriaceae</taxon>
        <taxon>Flavobacterium</taxon>
    </lineage>
</organism>
<evidence type="ECO:0000256" key="1">
    <source>
        <dbReference type="SAM" id="Phobius"/>
    </source>
</evidence>
<keyword evidence="3" id="KW-1185">Reference proteome</keyword>
<gene>
    <name evidence="2" type="ORF">NU09_0990</name>
</gene>
<keyword evidence="1" id="KW-0812">Transmembrane</keyword>
<dbReference type="AlphaFoldDB" id="A0A444WEU7"/>
<evidence type="ECO:0000313" key="3">
    <source>
        <dbReference type="Proteomes" id="UP000289775"/>
    </source>
</evidence>
<sequence length="156" mass="18545">MEKQYFKYRFGYINIDDENLYLNEIGNWSYIEKLKEKEKASPPQKPITTIIYKSIFLLSSIVILLSIIFYNMSFINVAIIFLSYSAIYYFVFKYLNLKTDFNYKIPLSKINSITQKGNILEINFRLKDNVQNQKFILDKIDPKGFEILTQMNLLKS</sequence>
<name>A0A444WEU7_9FLAO</name>
<dbReference type="RefSeq" id="WP_129750145.1">
    <property type="nucleotide sequence ID" value="NZ_JUIW01000003.1"/>
</dbReference>
<dbReference type="OrthoDB" id="1369954at2"/>
<feature type="transmembrane region" description="Helical" evidence="1">
    <location>
        <begin position="50"/>
        <end position="69"/>
    </location>
</feature>
<keyword evidence="1" id="KW-1133">Transmembrane helix</keyword>
<dbReference type="Proteomes" id="UP000289775">
    <property type="component" value="Unassembled WGS sequence"/>
</dbReference>
<protein>
    <submittedName>
        <fullName evidence="2">Uncharacterized protein</fullName>
    </submittedName>
</protein>
<feature type="transmembrane region" description="Helical" evidence="1">
    <location>
        <begin position="75"/>
        <end position="95"/>
    </location>
</feature>